<name>A0AAV9CG51_ACOCL</name>
<reference evidence="1" key="1">
    <citation type="journal article" date="2023" name="Nat. Commun.">
        <title>Diploid and tetraploid genomes of Acorus and the evolution of monocots.</title>
        <authorList>
            <person name="Ma L."/>
            <person name="Liu K.W."/>
            <person name="Li Z."/>
            <person name="Hsiao Y.Y."/>
            <person name="Qi Y."/>
            <person name="Fu T."/>
            <person name="Tang G.D."/>
            <person name="Zhang D."/>
            <person name="Sun W.H."/>
            <person name="Liu D.K."/>
            <person name="Li Y."/>
            <person name="Chen G.Z."/>
            <person name="Liu X.D."/>
            <person name="Liao X.Y."/>
            <person name="Jiang Y.T."/>
            <person name="Yu X."/>
            <person name="Hao Y."/>
            <person name="Huang J."/>
            <person name="Zhao X.W."/>
            <person name="Ke S."/>
            <person name="Chen Y.Y."/>
            <person name="Wu W.L."/>
            <person name="Hsu J.L."/>
            <person name="Lin Y.F."/>
            <person name="Huang M.D."/>
            <person name="Li C.Y."/>
            <person name="Huang L."/>
            <person name="Wang Z.W."/>
            <person name="Zhao X."/>
            <person name="Zhong W.Y."/>
            <person name="Peng D.H."/>
            <person name="Ahmad S."/>
            <person name="Lan S."/>
            <person name="Zhang J.S."/>
            <person name="Tsai W.C."/>
            <person name="Van de Peer Y."/>
            <person name="Liu Z.J."/>
        </authorList>
    </citation>
    <scope>NUCLEOTIDE SEQUENCE</scope>
    <source>
        <strain evidence="1">CP</strain>
    </source>
</reference>
<evidence type="ECO:0000313" key="2">
    <source>
        <dbReference type="Proteomes" id="UP001180020"/>
    </source>
</evidence>
<organism evidence="1 2">
    <name type="scientific">Acorus calamus</name>
    <name type="common">Sweet flag</name>
    <dbReference type="NCBI Taxonomy" id="4465"/>
    <lineage>
        <taxon>Eukaryota</taxon>
        <taxon>Viridiplantae</taxon>
        <taxon>Streptophyta</taxon>
        <taxon>Embryophyta</taxon>
        <taxon>Tracheophyta</taxon>
        <taxon>Spermatophyta</taxon>
        <taxon>Magnoliopsida</taxon>
        <taxon>Liliopsida</taxon>
        <taxon>Acoraceae</taxon>
        <taxon>Acorus</taxon>
    </lineage>
</organism>
<accession>A0AAV9CG51</accession>
<protein>
    <submittedName>
        <fullName evidence="1">Uncharacterized protein</fullName>
    </submittedName>
</protein>
<proteinExistence type="predicted"/>
<reference evidence="1" key="2">
    <citation type="submission" date="2023-06" db="EMBL/GenBank/DDBJ databases">
        <authorList>
            <person name="Ma L."/>
            <person name="Liu K.-W."/>
            <person name="Li Z."/>
            <person name="Hsiao Y.-Y."/>
            <person name="Qi Y."/>
            <person name="Fu T."/>
            <person name="Tang G."/>
            <person name="Zhang D."/>
            <person name="Sun W.-H."/>
            <person name="Liu D.-K."/>
            <person name="Li Y."/>
            <person name="Chen G.-Z."/>
            <person name="Liu X.-D."/>
            <person name="Liao X.-Y."/>
            <person name="Jiang Y.-T."/>
            <person name="Yu X."/>
            <person name="Hao Y."/>
            <person name="Huang J."/>
            <person name="Zhao X.-W."/>
            <person name="Ke S."/>
            <person name="Chen Y.-Y."/>
            <person name="Wu W.-L."/>
            <person name="Hsu J.-L."/>
            <person name="Lin Y.-F."/>
            <person name="Huang M.-D."/>
            <person name="Li C.-Y."/>
            <person name="Huang L."/>
            <person name="Wang Z.-W."/>
            <person name="Zhao X."/>
            <person name="Zhong W.-Y."/>
            <person name="Peng D.-H."/>
            <person name="Ahmad S."/>
            <person name="Lan S."/>
            <person name="Zhang J.-S."/>
            <person name="Tsai W.-C."/>
            <person name="Van De Peer Y."/>
            <person name="Liu Z.-J."/>
        </authorList>
    </citation>
    <scope>NUCLEOTIDE SEQUENCE</scope>
    <source>
        <strain evidence="1">CP</strain>
        <tissue evidence="1">Leaves</tissue>
    </source>
</reference>
<dbReference type="AlphaFoldDB" id="A0AAV9CG51"/>
<comment type="caution">
    <text evidence="1">The sequence shown here is derived from an EMBL/GenBank/DDBJ whole genome shotgun (WGS) entry which is preliminary data.</text>
</comment>
<keyword evidence="2" id="KW-1185">Reference proteome</keyword>
<dbReference type="EMBL" id="JAUJYO010000019">
    <property type="protein sequence ID" value="KAK1287077.1"/>
    <property type="molecule type" value="Genomic_DNA"/>
</dbReference>
<dbReference type="Proteomes" id="UP001180020">
    <property type="component" value="Unassembled WGS sequence"/>
</dbReference>
<sequence length="60" mass="7189">MKKWDGIEIQVKKLPRPICSMLYVLDIFKWIKSQITPDYIEIKKFILKSFIQALPKYSTI</sequence>
<gene>
    <name evidence="1" type="ORF">QJS10_CPB19g00459</name>
</gene>
<evidence type="ECO:0000313" key="1">
    <source>
        <dbReference type="EMBL" id="KAK1287077.1"/>
    </source>
</evidence>